<name>A0A1J5QAU6_9ZZZZ</name>
<reference evidence="1" key="1">
    <citation type="submission" date="2016-10" db="EMBL/GenBank/DDBJ databases">
        <title>Sequence of Gallionella enrichment culture.</title>
        <authorList>
            <person name="Poehlein A."/>
            <person name="Muehling M."/>
            <person name="Daniel R."/>
        </authorList>
    </citation>
    <scope>NUCLEOTIDE SEQUENCE</scope>
</reference>
<accession>A0A1J5QAU6</accession>
<protein>
    <submittedName>
        <fullName evidence="1">Uncharacterized protein</fullName>
    </submittedName>
</protein>
<comment type="caution">
    <text evidence="1">The sequence shown here is derived from an EMBL/GenBank/DDBJ whole genome shotgun (WGS) entry which is preliminary data.</text>
</comment>
<organism evidence="1">
    <name type="scientific">mine drainage metagenome</name>
    <dbReference type="NCBI Taxonomy" id="410659"/>
    <lineage>
        <taxon>unclassified sequences</taxon>
        <taxon>metagenomes</taxon>
        <taxon>ecological metagenomes</taxon>
    </lineage>
</organism>
<evidence type="ECO:0000313" key="1">
    <source>
        <dbReference type="EMBL" id="OIQ80314.1"/>
    </source>
</evidence>
<dbReference type="EMBL" id="MLJW01001078">
    <property type="protein sequence ID" value="OIQ80314.1"/>
    <property type="molecule type" value="Genomic_DNA"/>
</dbReference>
<sequence length="48" mass="5010">MDGAVFGSMAFTVPTPVGRTVTARPERPTPAPDFSARVSGVAWMNSAD</sequence>
<proteinExistence type="predicted"/>
<gene>
    <name evidence="1" type="ORF">GALL_379320</name>
</gene>
<dbReference type="AlphaFoldDB" id="A0A1J5QAU6"/>